<proteinExistence type="predicted"/>
<dbReference type="RefSeq" id="WP_056968151.1">
    <property type="nucleotide sequence ID" value="NZ_LNUB01000046.1"/>
</dbReference>
<protein>
    <submittedName>
        <fullName evidence="3">Putative serine-rich protein</fullName>
    </submittedName>
</protein>
<sequence>MRFQQLKHDPNTIEKKRLVKSKKNWVVLSSLSIAGGLFLLSAPSVLVKADTTDDQVQTTLTAKVPSTETQSATDKLAAVASTTTDNTAKETTLDQTTDTAKSTSTPVSSTTDTKKSGAVETQTVTPEASTTSTDGTQADTTKADTTQTGTTETANSKLAVTDQKDSATPVAESTTVSKLPDSGDNWTIDTEGNLSINGGTIAESTGKPDTTLWGGHASDVTTIDFTAPTTAPKDASYIFSNMNNLTTIKNLSNLNTSETTNAEGLFKNDSKLTDVDWSGNDLSSMTNISHMYENDTNLQSTEYSSVSDKNVKNVSDASYTYANCTNLTTPNIGAWQGSSMRHTDGMFKNDSKLQTLDLSKVIFTQYINTGDSSKGEGMFDGTNLSSIILYNNDYFSKETALTSSSGNIWENSDNSFSFNGIPTFDANNNATGGIGSLFDGTQKVHYPSSLIYKTTFTASGVASKGTTVKNLVTIHTNLGDKQFIAEGIVGETSSVDIPSTFEVDGQTYTTTTKTVNATFGQTTATTNADEIINYYGAPIAGSTISVATSLGDKDVNVPAGNVGNTSNDVALPNVEGYNTPKIKVSYTSTGAVITDEDGNNITSNNPIQYTGKPVDKSQISVATSQGTQTVDVPAGIIGTTSDNVKLTDVNGYNTPKIKISYTPSGIVITDIDGKKITPDNPIQYTGKPVDKSQVSVATSQGTQTIDIPAGIIGTISDNVKLTDVDGYNTPKIKVSYTPSGIVITDADGKEINSNNPIQYTGKSVNRSQVSVATSQGTQTVDVPAGIIGTTSDNVKLTDVDGYNTPKIKASYTPSGVVITDTDGKKITPDNPIQYIGKPVNESKVSVATSQGIQTVDVPAGTIGTTSDKVKLTDVNGYNTPKIKVSYTPSGVVITDIDGKEINSNNPIQYIGKPVNESKVSVATSQGTQTIDIPAGTIGTTSNPIDLPTVDGYTAPQVKVNYTPQGNVVTDLDGNPITAKNPIKYFGNHVDSSTFSVTTPDGSKSVDIPAGTIGTTSNPIDLPTVDGYTAPQVKVNYTPQGNVVTDLDGNPINSNNPIKYVGTPNPAQKVTVTNLDGSTTTLNIPAGHYGDPETKVSATEQAGYQTPSVTVDYGKDGTPILKDQNGNVITDSSKPLTYTGNPVASSQTSVITSKGSQDITIPAGTVGTTQLVDLNPIDGYKTPQVKVTYKTDGTASITDVNGNSITNENPIKYVGTPNPAQKVNITNPDGSTTTLNIPAGNFGDKDITVAAPKEDGYTSPSVTITYGKNGTPVLKDGNGKVITDTNQPLEYTGNHVDSSTFPVTTPEGEKSVTIPAGTVGTTSDPITLPTVNGYTDPQVKVNYTPQGNVVTDLNGNPITSENPIKYVGTPNPAQKVNVTNPDGSTTTLDIPAGNFGDKDVTVTAPNKDGYQAPSVIVTYGPNGTPTLKDSKGKDIPSTGISYNGDPVPESKVNINTSKGSQEITVPAGTVGTTSNKISLNPINGYETPEVEVTYTSKGIVVKQNDKEISKDNPVQYLGVENPAQQLNVKNPDGSVSTVTVPAGRFGDAQRTINVPEKSGYKAPNLAVKYNADGKSTIIDINNDNKSVDLSTPIIYTPINSGNVNQETDVEDIKATLATFADKPAVDIYNFDNIQMSIAANRKLGTDTGWLTDQKLSFHGETYYRVATDEWVKASQVYLYKADLLNLKAHTDSDKELIRAEGNSLNHNLDKGTQFTSDRIAYINGQEYYRVSANEFIKVSDADVINGNPDSSAVKLVVATYSDQPAVQLYSFNGNQPNVISNQRLAPKTDWLVDQKTTVDGEIYYRVATDKWVKASQVYVFEYAKTVATVTGDAAKPLYTAEGNLSNRKLATNTSWKADRTIQLNGQTFYRLATNEFINAKDISIN</sequence>
<dbReference type="Gene3D" id="3.80.10.10">
    <property type="entry name" value="Ribonuclease Inhibitor"/>
    <property type="match status" value="1"/>
</dbReference>
<organism evidence="3 4">
    <name type="scientific">Companilactobacillus kimchii</name>
    <dbReference type="NCBI Taxonomy" id="2801452"/>
    <lineage>
        <taxon>Bacteria</taxon>
        <taxon>Bacillati</taxon>
        <taxon>Bacillota</taxon>
        <taxon>Bacilli</taxon>
        <taxon>Lactobacillales</taxon>
        <taxon>Lactobacillaceae</taxon>
        <taxon>Companilactobacillus</taxon>
    </lineage>
</organism>
<dbReference type="InterPro" id="IPR024968">
    <property type="entry name" value="SlpA_C_lactobacillus"/>
</dbReference>
<feature type="domain" description="S-layer protein C-terminal" evidence="2">
    <location>
        <begin position="1717"/>
        <end position="1738"/>
    </location>
</feature>
<evidence type="ECO:0000313" key="3">
    <source>
        <dbReference type="EMBL" id="OWF33670.1"/>
    </source>
</evidence>
<dbReference type="Gene3D" id="2.20.220.20">
    <property type="match status" value="8"/>
</dbReference>
<feature type="compositionally biased region" description="Low complexity" evidence="1">
    <location>
        <begin position="128"/>
        <end position="154"/>
    </location>
</feature>
<comment type="caution">
    <text evidence="3">The sequence shown here is derived from an EMBL/GenBank/DDBJ whole genome shotgun (WGS) entry which is preliminary data.</text>
</comment>
<evidence type="ECO:0000313" key="4">
    <source>
        <dbReference type="Proteomes" id="UP000196649"/>
    </source>
</evidence>
<feature type="compositionally biased region" description="Low complexity" evidence="1">
    <location>
        <begin position="99"/>
        <end position="111"/>
    </location>
</feature>
<feature type="region of interest" description="Disordered" evidence="1">
    <location>
        <begin position="1420"/>
        <end position="1447"/>
    </location>
</feature>
<dbReference type="SUPFAM" id="SSF52058">
    <property type="entry name" value="L domain-like"/>
    <property type="match status" value="1"/>
</dbReference>
<gene>
    <name evidence="3" type="ORF">LKACC12383_00810</name>
</gene>
<name>A0A210PB22_9LACO</name>
<dbReference type="InterPro" id="IPR005046">
    <property type="entry name" value="DUF285"/>
</dbReference>
<reference evidence="3 4" key="1">
    <citation type="submission" date="2017-03" db="EMBL/GenBank/DDBJ databases">
        <title>Genome sequence of Lactobacillus kimchii KACC 12383.</title>
        <authorList>
            <person name="Chun J."/>
        </authorList>
    </citation>
    <scope>NUCLEOTIDE SEQUENCE [LARGE SCALE GENOMIC DNA]</scope>
    <source>
        <strain evidence="3 4">KACC 12383</strain>
    </source>
</reference>
<feature type="domain" description="S-layer protein C-terminal" evidence="2">
    <location>
        <begin position="1836"/>
        <end position="1878"/>
    </location>
</feature>
<evidence type="ECO:0000259" key="2">
    <source>
        <dbReference type="Pfam" id="PF03217"/>
    </source>
</evidence>
<accession>A0A210PB22</accession>
<dbReference type="InterPro" id="IPR032675">
    <property type="entry name" value="LRR_dom_sf"/>
</dbReference>
<dbReference type="Pfam" id="PF03217">
    <property type="entry name" value="SlpA"/>
    <property type="match status" value="2"/>
</dbReference>
<dbReference type="EMBL" id="MXAL01000003">
    <property type="protein sequence ID" value="OWF33670.1"/>
    <property type="molecule type" value="Genomic_DNA"/>
</dbReference>
<dbReference type="Pfam" id="PF03382">
    <property type="entry name" value="DUF285"/>
    <property type="match status" value="1"/>
</dbReference>
<dbReference type="Proteomes" id="UP000196649">
    <property type="component" value="Unassembled WGS sequence"/>
</dbReference>
<feature type="region of interest" description="Disordered" evidence="1">
    <location>
        <begin position="65"/>
        <end position="192"/>
    </location>
</feature>
<evidence type="ECO:0000256" key="1">
    <source>
        <dbReference type="SAM" id="MobiDB-lite"/>
    </source>
</evidence>